<feature type="compositionally biased region" description="Polar residues" evidence="1">
    <location>
        <begin position="1315"/>
        <end position="1327"/>
    </location>
</feature>
<feature type="compositionally biased region" description="Basic and acidic residues" evidence="1">
    <location>
        <begin position="1108"/>
        <end position="1117"/>
    </location>
</feature>
<feature type="compositionally biased region" description="Basic and acidic residues" evidence="1">
    <location>
        <begin position="501"/>
        <end position="511"/>
    </location>
</feature>
<feature type="compositionally biased region" description="Polar residues" evidence="1">
    <location>
        <begin position="1003"/>
        <end position="1012"/>
    </location>
</feature>
<feature type="region of interest" description="Disordered" evidence="1">
    <location>
        <begin position="22"/>
        <end position="462"/>
    </location>
</feature>
<evidence type="ECO:0000313" key="2">
    <source>
        <dbReference type="EMBL" id="KAF9751441.1"/>
    </source>
</evidence>
<feature type="compositionally biased region" description="Polar residues" evidence="1">
    <location>
        <begin position="148"/>
        <end position="160"/>
    </location>
</feature>
<feature type="compositionally biased region" description="Basic and acidic residues" evidence="1">
    <location>
        <begin position="1032"/>
        <end position="1043"/>
    </location>
</feature>
<feature type="compositionally biased region" description="Basic and acidic residues" evidence="1">
    <location>
        <begin position="611"/>
        <end position="636"/>
    </location>
</feature>
<comment type="caution">
    <text evidence="2">The sequence shown here is derived from an EMBL/GenBank/DDBJ whole genome shotgun (WGS) entry which is preliminary data.</text>
</comment>
<feature type="compositionally biased region" description="Polar residues" evidence="1">
    <location>
        <begin position="529"/>
        <end position="543"/>
    </location>
</feature>
<feature type="compositionally biased region" description="Polar residues" evidence="1">
    <location>
        <begin position="595"/>
        <end position="605"/>
    </location>
</feature>
<feature type="compositionally biased region" description="Basic residues" evidence="1">
    <location>
        <begin position="1128"/>
        <end position="1137"/>
    </location>
</feature>
<sequence>MLICRILPFRKPIGPRTLAESRIAEPKTSSTMAQRNPRALLFPPRKSRPAWSLKHKATGSEETQDPESTAPSEPDANPSRPQDDAYRAIEPSSIIPSDAVSDPSQVSNLNPVEESIGAAGLSKKERKRLKQLKGKEMASGVFDEGNSNEDSQVGEPSSVSEAKRNETVMNDETSKGGETISKSATFDLGDKSSPAEEPEPTTLGDMPVGEQDTGLPSTSQQDVLSDGPPKEAAHATDESQSLMDFETSEVEARAAGPQDQEKILHAYQEPGDDVSITQPEPQLGADPEANPQLIVEELPERNLSSVDEAVAAEEEAAEDLDKPLSKKEKKKRKKAQAAALAAATAAGLAAITPLDSDAPDVPVAQHEVVEGPKELHEPTSLKESVPDSLNVPTKAESAAFPSQPEMSQSAEAPPTTTEAEPAVAVEPAVEEEPSFESKKSKMKKTQKKSKESALDTESQAIISTDAEGLIEKAYASPDEEVTRPAEPITTPFIDSTVVEPAEEHRKVDKSGDNQAAAGSDSTRDLPLTDQISTDVTGTNSGINESAEAAKELLGATEESTQPPQEPVGGSEAFENVRESAEALKGPSLGEDDSTTEPTKQPSKVGSDTLIDAEKDAGLHSGSDVKELPTELEHGSDKPPPLESTATTDATVESLQADGSAFPLEHEILKENTLTSEPQTIIEPEQVVVPQPETRPEEKSSEDSPRELAYDSPADAPQAAETENSPRNIDESTTLASKDFSLGQAVETQDLPNLSGLSKKEKKKKKKEAKAKALVAESVSDPVPETTTEPATEPATEPGPTLALENETGETLPEAQPSAEVMKVVEENTSDSRLVTEKDDNVTKQLSPKATGEIEARVPEIEVQKEIEAIKASESIDVAENKGLSKKERRRKKKEEQSKVAALGEEQTTERSMDLEEVIESAGGQSGATAESGAKEERQDPGSSPGDPMDSMPVQSAPILRSNEKDDEEPEADGKMGDNSRVFGSKELSEQLLAPAKDIETTDESSLVFQDTPSGVAETREIPSTSQADVQEEEKASADDRDKLGGLSTEVPSQQTPEEVPKIVDTDKSDAAEPNIFPELEVPAVQDSALATRDEAPNAASPPVGPESRMQEDHDDKTSSSMTGLSSKEKKKLRKKAKTLGLPDPFLEAPESQKETSTVLGIQASELETGPDLEASEAPEPEASREVQDQIESSRLDATLTSEPIPEEPEDRPAGSPNVVENDAPVQIGPPEQSFPPLADTTGQVERQGPESAANPTLGDEQQAIEVETVLDDPTPKEVQASGTNENAELLELTPTAPQGDEEKQEPVQDEPVADSASNAEQLDSNIHPSLETPTAPVYQEQPQGDREPELAEPSKKLSKKEKES</sequence>
<feature type="compositionally biased region" description="Basic residues" evidence="1">
    <location>
        <begin position="45"/>
        <end position="57"/>
    </location>
</feature>
<feature type="compositionally biased region" description="Polar residues" evidence="1">
    <location>
        <begin position="745"/>
        <end position="755"/>
    </location>
</feature>
<feature type="compositionally biased region" description="Low complexity" evidence="1">
    <location>
        <begin position="410"/>
        <end position="427"/>
    </location>
</feature>
<organism evidence="2 3">
    <name type="scientific">Bionectria ochroleuca</name>
    <name type="common">Gliocladium roseum</name>
    <dbReference type="NCBI Taxonomy" id="29856"/>
    <lineage>
        <taxon>Eukaryota</taxon>
        <taxon>Fungi</taxon>
        <taxon>Dikarya</taxon>
        <taxon>Ascomycota</taxon>
        <taxon>Pezizomycotina</taxon>
        <taxon>Sordariomycetes</taxon>
        <taxon>Hypocreomycetidae</taxon>
        <taxon>Hypocreales</taxon>
        <taxon>Bionectriaceae</taxon>
        <taxon>Clonostachys</taxon>
    </lineage>
</organism>
<gene>
    <name evidence="2" type="ORF">IM811_013235</name>
</gene>
<feature type="compositionally biased region" description="Polar residues" evidence="1">
    <location>
        <begin position="643"/>
        <end position="653"/>
    </location>
</feature>
<reference evidence="2" key="1">
    <citation type="submission" date="2020-10" db="EMBL/GenBank/DDBJ databases">
        <title>High-Quality Genome Resource of Clonostachys rosea strain S41 by Oxford Nanopore Long-Read Sequencing.</title>
        <authorList>
            <person name="Wang H."/>
        </authorList>
    </citation>
    <scope>NUCLEOTIDE SEQUENCE</scope>
    <source>
        <strain evidence="2">S41</strain>
    </source>
</reference>
<feature type="region of interest" description="Disordered" evidence="1">
    <location>
        <begin position="474"/>
        <end position="852"/>
    </location>
</feature>
<feature type="compositionally biased region" description="Low complexity" evidence="1">
    <location>
        <begin position="781"/>
        <end position="800"/>
    </location>
</feature>
<dbReference type="EMBL" id="JADCTT010000005">
    <property type="protein sequence ID" value="KAF9751441.1"/>
    <property type="molecule type" value="Genomic_DNA"/>
</dbReference>
<feature type="compositionally biased region" description="Basic residues" evidence="1">
    <location>
        <begin position="759"/>
        <end position="768"/>
    </location>
</feature>
<feature type="compositionally biased region" description="Polar residues" evidence="1">
    <location>
        <begin position="720"/>
        <end position="735"/>
    </location>
</feature>
<evidence type="ECO:0000313" key="3">
    <source>
        <dbReference type="Proteomes" id="UP000616885"/>
    </source>
</evidence>
<evidence type="ECO:0000256" key="1">
    <source>
        <dbReference type="SAM" id="MobiDB-lite"/>
    </source>
</evidence>
<feature type="compositionally biased region" description="Basic and acidic residues" evidence="1">
    <location>
        <begin position="367"/>
        <end position="380"/>
    </location>
</feature>
<dbReference type="Proteomes" id="UP000616885">
    <property type="component" value="Unassembled WGS sequence"/>
</dbReference>
<feature type="compositionally biased region" description="Low complexity" evidence="1">
    <location>
        <begin position="336"/>
        <end position="350"/>
    </location>
</feature>
<accession>A0A8H7N921</accession>
<feature type="compositionally biased region" description="Basic and acidic residues" evidence="1">
    <location>
        <begin position="1181"/>
        <end position="1194"/>
    </location>
</feature>
<feature type="compositionally biased region" description="Basic and acidic residues" evidence="1">
    <location>
        <begin position="1343"/>
        <end position="1364"/>
    </location>
</feature>
<feature type="compositionally biased region" description="Basic and acidic residues" evidence="1">
    <location>
        <begin position="1058"/>
        <end position="1070"/>
    </location>
</feature>
<feature type="region of interest" description="Disordered" evidence="1">
    <location>
        <begin position="871"/>
        <end position="1364"/>
    </location>
</feature>
<feature type="compositionally biased region" description="Basic and acidic residues" evidence="1">
    <location>
        <begin position="228"/>
        <end position="237"/>
    </location>
</feature>
<feature type="compositionally biased region" description="Basic and acidic residues" evidence="1">
    <location>
        <begin position="693"/>
        <end position="708"/>
    </location>
</feature>
<feature type="compositionally biased region" description="Acidic residues" evidence="1">
    <location>
        <begin position="1168"/>
        <end position="1179"/>
    </location>
</feature>
<protein>
    <submittedName>
        <fullName evidence="2">Uncharacterized protein</fullName>
    </submittedName>
</protein>
<feature type="compositionally biased region" description="Polar residues" evidence="1">
    <location>
        <begin position="214"/>
        <end position="223"/>
    </location>
</feature>
<proteinExistence type="predicted"/>
<name>A0A8H7N921_BIOOC</name>